<dbReference type="GO" id="GO:0008233">
    <property type="term" value="F:peptidase activity"/>
    <property type="evidence" value="ECO:0007669"/>
    <property type="project" value="UniProtKB-KW"/>
</dbReference>
<dbReference type="OrthoDB" id="9443236at2759"/>
<dbReference type="GO" id="GO:0006508">
    <property type="term" value="P:proteolysis"/>
    <property type="evidence" value="ECO:0007669"/>
    <property type="project" value="UniProtKB-KW"/>
</dbReference>
<dbReference type="Proteomes" id="UP000245207">
    <property type="component" value="Unassembled WGS sequence"/>
</dbReference>
<evidence type="ECO:0000313" key="2">
    <source>
        <dbReference type="Proteomes" id="UP000245207"/>
    </source>
</evidence>
<keyword evidence="1" id="KW-0378">Hydrolase</keyword>
<sequence>MFRSVAFRHIFRKSYVQKKKEMKEEVATGGWTVPYSKLLRRQMLPGSRRRIHSVHHHFRKVCIAKMNLSDEVDLEDYVSRSDKFNAVKISATWQEATMHAVRKNIYVILLMDFEKACSYF</sequence>
<gene>
    <name evidence="1" type="ORF">CTI12_AA270200</name>
</gene>
<accession>A0A2U1NFX2</accession>
<proteinExistence type="predicted"/>
<dbReference type="Gene3D" id="1.10.8.60">
    <property type="match status" value="1"/>
</dbReference>
<organism evidence="1 2">
    <name type="scientific">Artemisia annua</name>
    <name type="common">Sweet wormwood</name>
    <dbReference type="NCBI Taxonomy" id="35608"/>
    <lineage>
        <taxon>Eukaryota</taxon>
        <taxon>Viridiplantae</taxon>
        <taxon>Streptophyta</taxon>
        <taxon>Embryophyta</taxon>
        <taxon>Tracheophyta</taxon>
        <taxon>Spermatophyta</taxon>
        <taxon>Magnoliopsida</taxon>
        <taxon>eudicotyledons</taxon>
        <taxon>Gunneridae</taxon>
        <taxon>Pentapetalae</taxon>
        <taxon>asterids</taxon>
        <taxon>campanulids</taxon>
        <taxon>Asterales</taxon>
        <taxon>Asteraceae</taxon>
        <taxon>Asteroideae</taxon>
        <taxon>Anthemideae</taxon>
        <taxon>Artemisiinae</taxon>
        <taxon>Artemisia</taxon>
    </lineage>
</organism>
<reference evidence="1 2" key="1">
    <citation type="journal article" date="2018" name="Mol. Plant">
        <title>The genome of Artemisia annua provides insight into the evolution of Asteraceae family and artemisinin biosynthesis.</title>
        <authorList>
            <person name="Shen Q."/>
            <person name="Zhang L."/>
            <person name="Liao Z."/>
            <person name="Wang S."/>
            <person name="Yan T."/>
            <person name="Shi P."/>
            <person name="Liu M."/>
            <person name="Fu X."/>
            <person name="Pan Q."/>
            <person name="Wang Y."/>
            <person name="Lv Z."/>
            <person name="Lu X."/>
            <person name="Zhang F."/>
            <person name="Jiang W."/>
            <person name="Ma Y."/>
            <person name="Chen M."/>
            <person name="Hao X."/>
            <person name="Li L."/>
            <person name="Tang Y."/>
            <person name="Lv G."/>
            <person name="Zhou Y."/>
            <person name="Sun X."/>
            <person name="Brodelius P.E."/>
            <person name="Rose J.K.C."/>
            <person name="Tang K."/>
        </authorList>
    </citation>
    <scope>NUCLEOTIDE SEQUENCE [LARGE SCALE GENOMIC DNA]</scope>
    <source>
        <strain evidence="2">cv. Huhao1</strain>
        <tissue evidence="1">Leaf</tissue>
    </source>
</reference>
<keyword evidence="2" id="KW-1185">Reference proteome</keyword>
<dbReference type="STRING" id="35608.A0A2U1NFX2"/>
<keyword evidence="1" id="KW-0645">Protease</keyword>
<name>A0A2U1NFX2_ARTAN</name>
<evidence type="ECO:0000313" key="1">
    <source>
        <dbReference type="EMBL" id="PWA72381.1"/>
    </source>
</evidence>
<protein>
    <submittedName>
        <fullName evidence="1">26S protease regulatory subunit 6</fullName>
    </submittedName>
</protein>
<dbReference type="AlphaFoldDB" id="A0A2U1NFX2"/>
<dbReference type="EMBL" id="PKPP01002912">
    <property type="protein sequence ID" value="PWA72381.1"/>
    <property type="molecule type" value="Genomic_DNA"/>
</dbReference>
<comment type="caution">
    <text evidence="1">The sequence shown here is derived from an EMBL/GenBank/DDBJ whole genome shotgun (WGS) entry which is preliminary data.</text>
</comment>